<keyword evidence="1 3" id="KW-0238">DNA-binding</keyword>
<dbReference type="GO" id="GO:0003677">
    <property type="term" value="F:DNA binding"/>
    <property type="evidence" value="ECO:0007669"/>
    <property type="project" value="UniProtKB-KW"/>
</dbReference>
<dbReference type="InterPro" id="IPR010982">
    <property type="entry name" value="Lambda_DNA-bd_dom_sf"/>
</dbReference>
<feature type="domain" description="HTH cro/C1-type" evidence="2">
    <location>
        <begin position="20"/>
        <end position="74"/>
    </location>
</feature>
<dbReference type="SUPFAM" id="SSF47413">
    <property type="entry name" value="lambda repressor-like DNA-binding domains"/>
    <property type="match status" value="1"/>
</dbReference>
<proteinExistence type="predicted"/>
<dbReference type="CDD" id="cd00093">
    <property type="entry name" value="HTH_XRE"/>
    <property type="match status" value="1"/>
</dbReference>
<dbReference type="RefSeq" id="WP_061426471.1">
    <property type="nucleotide sequence ID" value="NZ_CATNZO010000001.1"/>
</dbReference>
<evidence type="ECO:0000313" key="4">
    <source>
        <dbReference type="Proteomes" id="UP000070260"/>
    </source>
</evidence>
<dbReference type="PANTHER" id="PTHR46797:SF1">
    <property type="entry name" value="METHYLPHOSPHONATE SYNTHASE"/>
    <property type="match status" value="1"/>
</dbReference>
<dbReference type="PROSITE" id="PS50943">
    <property type="entry name" value="HTH_CROC1"/>
    <property type="match status" value="1"/>
</dbReference>
<evidence type="ECO:0000256" key="1">
    <source>
        <dbReference type="ARBA" id="ARBA00023125"/>
    </source>
</evidence>
<sequence length="78" mass="9120">MDRILEEYLEEAIQNIGENIKKRRKRKKWTLKQLSKKSGLGIKTIHDIESGINKPTKNTLYRLSRSFGVTIDELVYGK</sequence>
<dbReference type="Proteomes" id="UP000070260">
    <property type="component" value="Chromosome"/>
</dbReference>
<organism evidence="3 4">
    <name type="scientific">Clostridium perfringens</name>
    <dbReference type="NCBI Taxonomy" id="1502"/>
    <lineage>
        <taxon>Bacteria</taxon>
        <taxon>Bacillati</taxon>
        <taxon>Bacillota</taxon>
        <taxon>Clostridia</taxon>
        <taxon>Eubacteriales</taxon>
        <taxon>Clostridiaceae</taxon>
        <taxon>Clostridium</taxon>
    </lineage>
</organism>
<protein>
    <submittedName>
        <fullName evidence="3">DNA-binding protein</fullName>
    </submittedName>
</protein>
<gene>
    <name evidence="3" type="ORF">JFP838_03095</name>
</gene>
<dbReference type="InterPro" id="IPR001387">
    <property type="entry name" value="Cro/C1-type_HTH"/>
</dbReference>
<dbReference type="AlphaFoldDB" id="A0A127EFQ3"/>
<dbReference type="OrthoDB" id="9814553at2"/>
<accession>A0A127EFQ3</accession>
<dbReference type="GO" id="GO:0005829">
    <property type="term" value="C:cytosol"/>
    <property type="evidence" value="ECO:0007669"/>
    <property type="project" value="TreeGrafter"/>
</dbReference>
<dbReference type="SMART" id="SM00530">
    <property type="entry name" value="HTH_XRE"/>
    <property type="match status" value="1"/>
</dbReference>
<reference evidence="3 4" key="1">
    <citation type="journal article" date="2016" name="PLoS ONE">
        <title>Plasmid Characterization and Chromosome Analysis of Two netF+ Clostridium perfringens Isolates Associated with Foal and Canine Necrotizing Enteritis.</title>
        <authorList>
            <person name="Mehdizadeh Gohari I."/>
            <person name="Kropinski A.M."/>
            <person name="Weese S.J."/>
            <person name="Parreira V.R."/>
            <person name="Whitehead A.E."/>
            <person name="Boerlin P."/>
            <person name="Prescott J.F."/>
        </authorList>
    </citation>
    <scope>NUCLEOTIDE SEQUENCE [LARGE SCALE GENOMIC DNA]</scope>
    <source>
        <strain evidence="3 4">JP838</strain>
    </source>
</reference>
<evidence type="ECO:0000313" key="3">
    <source>
        <dbReference type="EMBL" id="AMN34780.1"/>
    </source>
</evidence>
<dbReference type="PATRIC" id="fig|1502.177.peg.606"/>
<name>A0A127EFQ3_CLOPF</name>
<evidence type="ECO:0000259" key="2">
    <source>
        <dbReference type="PROSITE" id="PS50943"/>
    </source>
</evidence>
<dbReference type="EMBL" id="CP010994">
    <property type="protein sequence ID" value="AMN34780.1"/>
    <property type="molecule type" value="Genomic_DNA"/>
</dbReference>
<dbReference type="Gene3D" id="1.10.260.40">
    <property type="entry name" value="lambda repressor-like DNA-binding domains"/>
    <property type="match status" value="1"/>
</dbReference>
<dbReference type="Pfam" id="PF01381">
    <property type="entry name" value="HTH_3"/>
    <property type="match status" value="1"/>
</dbReference>
<dbReference type="PANTHER" id="PTHR46797">
    <property type="entry name" value="HTH-TYPE TRANSCRIPTIONAL REGULATOR"/>
    <property type="match status" value="1"/>
</dbReference>
<dbReference type="GO" id="GO:0003700">
    <property type="term" value="F:DNA-binding transcription factor activity"/>
    <property type="evidence" value="ECO:0007669"/>
    <property type="project" value="TreeGrafter"/>
</dbReference>
<dbReference type="InterPro" id="IPR050807">
    <property type="entry name" value="TransReg_Diox_bact_type"/>
</dbReference>